<dbReference type="Proteomes" id="UP001202867">
    <property type="component" value="Unassembled WGS sequence"/>
</dbReference>
<evidence type="ECO:0000313" key="1">
    <source>
        <dbReference type="EMBL" id="MCK0209832.1"/>
    </source>
</evidence>
<proteinExistence type="predicted"/>
<reference evidence="2" key="1">
    <citation type="submission" date="2023-07" db="EMBL/GenBank/DDBJ databases">
        <title>Ancylobacter moscoviensis sp. nov., facultatively methylotrophic bacteria from activated sludge and the reclassification of Starkeya novella (Starkey 1934) Kelly et al. 2000 as Ancylobacter novellus comb. nov., Starkeya koreensis Im et al. 2006 as Ancylobacter koreensis comb.nov., Angulomicrobium tetraedrale Vasil'eva et al. 1986 as Ancylobacter tetraedralis comb. nov., Angulomicrobium amanitiforme Fritz et al. 2004 as Ancylobacter amanitiformis comb. nov. and Methylorhabdus multivorans Doronina et al. 1996 as Ancylobacter multivorans comb. nov. and emended description of the genus Ancylobacter.</title>
        <authorList>
            <person name="Doronina N."/>
            <person name="Chemodurova A."/>
            <person name="Grouzdev D."/>
            <person name="Koziaeva V."/>
            <person name="Shi W."/>
            <person name="Wu L."/>
            <person name="Kaparullina E."/>
        </authorList>
    </citation>
    <scope>NUCLEOTIDE SEQUENCE [LARGE SCALE GENOMIC DNA]</scope>
    <source>
        <strain evidence="2">Jip08</strain>
    </source>
</reference>
<accession>A0ABT0DRD6</accession>
<dbReference type="InterPro" id="IPR007739">
    <property type="entry name" value="RgpF"/>
</dbReference>
<dbReference type="Pfam" id="PF05045">
    <property type="entry name" value="RgpF"/>
    <property type="match status" value="1"/>
</dbReference>
<protein>
    <submittedName>
        <fullName evidence="1">Rhamnan synthesis F family protein</fullName>
    </submittedName>
</protein>
<dbReference type="RefSeq" id="WP_247202340.1">
    <property type="nucleotide sequence ID" value="NZ_JALKCG010000009.1"/>
</dbReference>
<dbReference type="EMBL" id="JALKCG010000009">
    <property type="protein sequence ID" value="MCK0209832.1"/>
    <property type="molecule type" value="Genomic_DNA"/>
</dbReference>
<organism evidence="1 2">
    <name type="scientific">Ancylobacter koreensis</name>
    <dbReference type="NCBI Taxonomy" id="266121"/>
    <lineage>
        <taxon>Bacteria</taxon>
        <taxon>Pseudomonadati</taxon>
        <taxon>Pseudomonadota</taxon>
        <taxon>Alphaproteobacteria</taxon>
        <taxon>Hyphomicrobiales</taxon>
        <taxon>Xanthobacteraceae</taxon>
        <taxon>Ancylobacter</taxon>
    </lineage>
</organism>
<name>A0ABT0DRD6_9HYPH</name>
<comment type="caution">
    <text evidence="1">The sequence shown here is derived from an EMBL/GenBank/DDBJ whole genome shotgun (WGS) entry which is preliminary data.</text>
</comment>
<keyword evidence="2" id="KW-1185">Reference proteome</keyword>
<evidence type="ECO:0000313" key="2">
    <source>
        <dbReference type="Proteomes" id="UP001202867"/>
    </source>
</evidence>
<gene>
    <name evidence="1" type="ORF">MWN33_17510</name>
</gene>
<sequence>MKRRRTYYIPEQRGEFRARLTRVSQAIGHGFDRVLFDCEGSPRLLLRTLLFDAYRRARPAFDGLVYRRHDRPRRAFAGWMAKGEDLLPPLVAQVPFPEPDPAGVAAERRRVLIAVEGDVGPLAALVAQAAGNWEVVLLRLDGASGAGLPAVEVAVDVARARVPRPVLVDALAMRAATLKPLFALAVGAGLADLTDSLERRGVPVVALVDDVDTRAPDAFPLERVLARASAVVFPSEAARDAALRRLPQFAGRWRVFAMEEPLGAGTGQVLALGREVGEEVDNELAVILATYPERLDVLSIKHETDPPGDLAPLQKLEHQIFEWRKRTLLRRPINTPPMRRDYSGFHPLIYAEHHPVACFDQRRYPLAHWLQNGCPPGPWAVPVTGPLDRPRASRLTSALHGHFYYPDLFPEMLERLSVNASRPDLFLTTDTAAKAEELRAMTADYPARVRIDVVPNIGRDIGPFLTALRDVLTGNDYDVVFHVHGKKTKGRRRAIGDPWRNFLWGNMIGGEHPMLDTVLALMEAQPEVGLVYPEDTHLLDWALNKPVVEELCEDIGLPEKRGKYVDFPVGNMFAARPAALAPALALDLRWEDYPAEPIPDDGTVLHGLERLLPAVVRKAGYSPAAVRVPHTGWD</sequence>